<organism evidence="2 3">
    <name type="scientific">Streptomyces zagrosensis</name>
    <dbReference type="NCBI Taxonomy" id="1042984"/>
    <lineage>
        <taxon>Bacteria</taxon>
        <taxon>Bacillati</taxon>
        <taxon>Actinomycetota</taxon>
        <taxon>Actinomycetes</taxon>
        <taxon>Kitasatosporales</taxon>
        <taxon>Streptomycetaceae</taxon>
        <taxon>Streptomyces</taxon>
    </lineage>
</organism>
<dbReference type="SUPFAM" id="SSF88659">
    <property type="entry name" value="Sigma3 and sigma4 domains of RNA polymerase sigma factors"/>
    <property type="match status" value="1"/>
</dbReference>
<dbReference type="InterPro" id="IPR036388">
    <property type="entry name" value="WH-like_DNA-bd_sf"/>
</dbReference>
<dbReference type="InterPro" id="IPR013324">
    <property type="entry name" value="RNA_pol_sigma_r3/r4-like"/>
</dbReference>
<name>A0A7W9Q8Q7_9ACTN</name>
<gene>
    <name evidence="2" type="ORF">FHS42_002742</name>
</gene>
<proteinExistence type="predicted"/>
<protein>
    <submittedName>
        <fullName evidence="2">DNA-directed RNA polymerase specialized sigma24 family protein</fullName>
    </submittedName>
</protein>
<dbReference type="GO" id="GO:0000428">
    <property type="term" value="C:DNA-directed RNA polymerase complex"/>
    <property type="evidence" value="ECO:0007669"/>
    <property type="project" value="UniProtKB-KW"/>
</dbReference>
<dbReference type="EMBL" id="JACHJL010000005">
    <property type="protein sequence ID" value="MBB5935680.1"/>
    <property type="molecule type" value="Genomic_DNA"/>
</dbReference>
<dbReference type="Gene3D" id="1.10.10.10">
    <property type="entry name" value="Winged helix-like DNA-binding domain superfamily/Winged helix DNA-binding domain"/>
    <property type="match status" value="1"/>
</dbReference>
<evidence type="ECO:0000256" key="1">
    <source>
        <dbReference type="SAM" id="MobiDB-lite"/>
    </source>
</evidence>
<accession>A0A7W9Q8Q7</accession>
<feature type="region of interest" description="Disordered" evidence="1">
    <location>
        <begin position="1"/>
        <end position="76"/>
    </location>
</feature>
<sequence>MEPRTAVPGCLAPSAVSPRTAAPVCLPPSRVSPRTPAPPRPPRTPAEASTGSPAASPSTGSPAGPAAGAGPEGGRESEQLMEVLRPLLVAEAAAEAHGSGCDPADLEQGVWLRLLERPSVGDLPARPAGCWAGWVRAAVRAEAKDARRRVRREVPYDAVEGGGPAHPAALGTERMTLAADEVRRVRAAVRRLPGRCPSVLSAMMSPQDPTYREIAGELGISQGSLGPVRSRCLGCLRRMLTAEVAALEPWGMER</sequence>
<dbReference type="AlphaFoldDB" id="A0A7W9Q8Q7"/>
<evidence type="ECO:0000313" key="2">
    <source>
        <dbReference type="EMBL" id="MBB5935680.1"/>
    </source>
</evidence>
<keyword evidence="2" id="KW-0240">DNA-directed RNA polymerase</keyword>
<evidence type="ECO:0000313" key="3">
    <source>
        <dbReference type="Proteomes" id="UP000588098"/>
    </source>
</evidence>
<feature type="compositionally biased region" description="Low complexity" evidence="1">
    <location>
        <begin position="45"/>
        <end position="69"/>
    </location>
</feature>
<comment type="caution">
    <text evidence="2">The sequence shown here is derived from an EMBL/GenBank/DDBJ whole genome shotgun (WGS) entry which is preliminary data.</text>
</comment>
<dbReference type="Proteomes" id="UP000588098">
    <property type="component" value="Unassembled WGS sequence"/>
</dbReference>
<keyword evidence="3" id="KW-1185">Reference proteome</keyword>
<feature type="compositionally biased region" description="Pro residues" evidence="1">
    <location>
        <begin position="35"/>
        <end position="44"/>
    </location>
</feature>
<keyword evidence="2" id="KW-0804">Transcription</keyword>
<reference evidence="2 3" key="1">
    <citation type="submission" date="2020-08" db="EMBL/GenBank/DDBJ databases">
        <title>Genomic Encyclopedia of Type Strains, Phase III (KMG-III): the genomes of soil and plant-associated and newly described type strains.</title>
        <authorList>
            <person name="Whitman W."/>
        </authorList>
    </citation>
    <scope>NUCLEOTIDE SEQUENCE [LARGE SCALE GENOMIC DNA]</scope>
    <source>
        <strain evidence="2 3">CECT 8305</strain>
    </source>
</reference>